<dbReference type="Proteomes" id="UP001281130">
    <property type="component" value="Unassembled WGS sequence"/>
</dbReference>
<dbReference type="Pfam" id="PF16901">
    <property type="entry name" value="DAO_C"/>
    <property type="match status" value="1"/>
</dbReference>
<dbReference type="EC" id="1.1.5.3" evidence="10"/>
<dbReference type="PRINTS" id="PR01001">
    <property type="entry name" value="FADG3PDH"/>
</dbReference>
<dbReference type="PANTHER" id="PTHR11985:SF15">
    <property type="entry name" value="GLYCEROL-3-PHOSPHATE DEHYDROGENASE, MITOCHONDRIAL"/>
    <property type="match status" value="1"/>
</dbReference>
<evidence type="ECO:0000256" key="5">
    <source>
        <dbReference type="ARBA" id="ARBA00023002"/>
    </source>
</evidence>
<dbReference type="HOGENOM" id="CLU_015740_5_1_11"/>
<reference evidence="10" key="2">
    <citation type="submission" date="2023-11" db="EMBL/GenBank/DDBJ databases">
        <title>MicrobeMod: A computational toolkit for identifying prokaryotic methylation and restriction-modification with nanopore sequencing.</title>
        <authorList>
            <person name="Crits-Christoph A."/>
            <person name="Kang S.C."/>
            <person name="Lee H."/>
            <person name="Ostrov N."/>
        </authorList>
    </citation>
    <scope>NUCLEOTIDE SEQUENCE</scope>
    <source>
        <strain evidence="10">ATCC 51242</strain>
    </source>
</reference>
<evidence type="ECO:0000313" key="9">
    <source>
        <dbReference type="EMBL" id="AHY47742.1"/>
    </source>
</evidence>
<accession>A0A023X5J3</accession>
<dbReference type="GO" id="GO:0046168">
    <property type="term" value="P:glycerol-3-phosphate catabolic process"/>
    <property type="evidence" value="ECO:0007669"/>
    <property type="project" value="TreeGrafter"/>
</dbReference>
<evidence type="ECO:0000259" key="8">
    <source>
        <dbReference type="Pfam" id="PF16901"/>
    </source>
</evidence>
<dbReference type="eggNOG" id="COG0578">
    <property type="taxonomic scope" value="Bacteria"/>
</dbReference>
<reference evidence="9 11" key="1">
    <citation type="submission" date="2014-03" db="EMBL/GenBank/DDBJ databases">
        <title>Complete genome sequence of the Radio-Resistant Rubrobacter radiotolerans RSPS-4.</title>
        <authorList>
            <person name="Egas C.C."/>
            <person name="Barroso C.C."/>
            <person name="Froufe H.J.C."/>
            <person name="Pacheco J.J."/>
            <person name="Albuquerque L.L."/>
            <person name="da Costa M.M.S."/>
        </authorList>
    </citation>
    <scope>NUCLEOTIDE SEQUENCE [LARGE SCALE GENOMIC DNA]</scope>
    <source>
        <strain evidence="9 11">RSPS-4</strain>
    </source>
</reference>
<dbReference type="InterPro" id="IPR036188">
    <property type="entry name" value="FAD/NAD-bd_sf"/>
</dbReference>
<dbReference type="Gene3D" id="1.10.8.870">
    <property type="entry name" value="Alpha-glycerophosphate oxidase, cap domain"/>
    <property type="match status" value="1"/>
</dbReference>
<sequence length="566" mass="62467">MSGSQANVAHSQDFPFDLIVIGAGINGAGIARDAASRGLRVAIVEKEDIASGTSSWSGRLVHGGLRYLEQGDVRLVRESLRERERLFRLAPHLVRPVPLMMPFYSENKRPPWMIRAGMIVYDVLSFDKSPPRHKILSREETLRRFPRMSRKGLAGSAIFYDGQVVWSERLCVETVLAAHADGAAVFTYSKVDELVHENGRARGVRYTDALTGERHELRGKVVVNVAGPWVDAVLTGMGRSSKQLIGGTKGSHLVVDRFDGAPEDVVYYESQRDGRLVLVIPWGRYCLIGTTDIRFDGEPGDARADAEEMEYLLSEVNRLIPEANLTPDDVLYTYSGVRPLPYAPEKSEGSVPRSHVIVDHAPEIRNLLSIVGGKLTTYRSLAEETVNKVFRLLGRKPPRCATRNLPLPGARVADLDGLRNELAAASGLPRATVDRLVEVYGSRAIEVWELGAEDPELLEPFDEATGAIGAELVLAFRHEFARTLTDALVRRTMVGMTAGQGLGSVERAAEILAGRLGWDKERIERETADYREYVRRFEVAGREAAADASPADARPGLKRDKEGLEP</sequence>
<dbReference type="EMBL" id="JAWXXX010000001">
    <property type="protein sequence ID" value="MDX5895218.1"/>
    <property type="molecule type" value="Genomic_DNA"/>
</dbReference>
<evidence type="ECO:0000259" key="7">
    <source>
        <dbReference type="Pfam" id="PF01266"/>
    </source>
</evidence>
<dbReference type="NCBIfam" id="NF009906">
    <property type="entry name" value="PRK13369.1"/>
    <property type="match status" value="1"/>
</dbReference>
<dbReference type="OrthoDB" id="9766796at2"/>
<comment type="cofactor">
    <cofactor evidence="1">
        <name>FAD</name>
        <dbReference type="ChEBI" id="CHEBI:57692"/>
    </cofactor>
</comment>
<keyword evidence="11" id="KW-1185">Reference proteome</keyword>
<dbReference type="Gene3D" id="3.50.50.60">
    <property type="entry name" value="FAD/NAD(P)-binding domain"/>
    <property type="match status" value="1"/>
</dbReference>
<evidence type="ECO:0000256" key="3">
    <source>
        <dbReference type="ARBA" id="ARBA00022630"/>
    </source>
</evidence>
<evidence type="ECO:0000313" key="11">
    <source>
        <dbReference type="Proteomes" id="UP000025229"/>
    </source>
</evidence>
<keyword evidence="5 10" id="KW-0560">Oxidoreductase</keyword>
<keyword evidence="3" id="KW-0285">Flavoprotein</keyword>
<dbReference type="RefSeq" id="WP_084263975.1">
    <property type="nucleotide sequence ID" value="NZ_CP007514.1"/>
</dbReference>
<organism evidence="9 11">
    <name type="scientific">Rubrobacter radiotolerans</name>
    <name type="common">Arthrobacter radiotolerans</name>
    <dbReference type="NCBI Taxonomy" id="42256"/>
    <lineage>
        <taxon>Bacteria</taxon>
        <taxon>Bacillati</taxon>
        <taxon>Actinomycetota</taxon>
        <taxon>Rubrobacteria</taxon>
        <taxon>Rubrobacterales</taxon>
        <taxon>Rubrobacteraceae</taxon>
        <taxon>Rubrobacter</taxon>
    </lineage>
</organism>
<dbReference type="Gene3D" id="3.30.9.10">
    <property type="entry name" value="D-Amino Acid Oxidase, subunit A, domain 2"/>
    <property type="match status" value="1"/>
</dbReference>
<comment type="similarity">
    <text evidence="2">Belongs to the FAD-dependent glycerol-3-phosphate dehydrogenase family.</text>
</comment>
<dbReference type="InterPro" id="IPR038299">
    <property type="entry name" value="DAO_C_sf"/>
</dbReference>
<dbReference type="Proteomes" id="UP000025229">
    <property type="component" value="Chromosome"/>
</dbReference>
<dbReference type="InterPro" id="IPR000447">
    <property type="entry name" value="G3P_DH_FAD-dep"/>
</dbReference>
<name>A0A023X5J3_RUBRA</name>
<dbReference type="KEGG" id="rrd:RradSPS_2459"/>
<dbReference type="STRING" id="42256.RradSPS_2459"/>
<dbReference type="NCBIfam" id="NF008899">
    <property type="entry name" value="PRK12266.1"/>
    <property type="match status" value="1"/>
</dbReference>
<evidence type="ECO:0000313" key="10">
    <source>
        <dbReference type="EMBL" id="MDX5895218.1"/>
    </source>
</evidence>
<dbReference type="InterPro" id="IPR006076">
    <property type="entry name" value="FAD-dep_OxRdtase"/>
</dbReference>
<dbReference type="SUPFAM" id="SSF51905">
    <property type="entry name" value="FAD/NAD(P)-binding domain"/>
    <property type="match status" value="1"/>
</dbReference>
<dbReference type="Pfam" id="PF01266">
    <property type="entry name" value="DAO"/>
    <property type="match status" value="1"/>
</dbReference>
<dbReference type="AlphaFoldDB" id="A0A023X5J3"/>
<dbReference type="GO" id="GO:0004368">
    <property type="term" value="F:glycerol-3-phosphate dehydrogenase (quinone) activity"/>
    <property type="evidence" value="ECO:0007669"/>
    <property type="project" value="UniProtKB-EC"/>
</dbReference>
<dbReference type="PATRIC" id="fig|42256.3.peg.2506"/>
<feature type="domain" description="FAD dependent oxidoreductase" evidence="7">
    <location>
        <begin position="17"/>
        <end position="377"/>
    </location>
</feature>
<evidence type="ECO:0000256" key="6">
    <source>
        <dbReference type="SAM" id="MobiDB-lite"/>
    </source>
</evidence>
<protein>
    <submittedName>
        <fullName evidence="9">Glycerol-3-phosphate dehydrogenase</fullName>
        <ecNumber evidence="10">1.1.5.3</ecNumber>
    </submittedName>
</protein>
<feature type="region of interest" description="Disordered" evidence="6">
    <location>
        <begin position="541"/>
        <end position="566"/>
    </location>
</feature>
<evidence type="ECO:0000256" key="4">
    <source>
        <dbReference type="ARBA" id="ARBA00022827"/>
    </source>
</evidence>
<dbReference type="InterPro" id="IPR031656">
    <property type="entry name" value="DAO_C"/>
</dbReference>
<evidence type="ECO:0000256" key="2">
    <source>
        <dbReference type="ARBA" id="ARBA00007330"/>
    </source>
</evidence>
<proteinExistence type="inferred from homology"/>
<feature type="compositionally biased region" description="Basic and acidic residues" evidence="6">
    <location>
        <begin position="555"/>
        <end position="566"/>
    </location>
</feature>
<gene>
    <name evidence="10" type="primary">glpD</name>
    <name evidence="9" type="ORF">RradSPS_2459</name>
    <name evidence="10" type="ORF">SIL72_14415</name>
</gene>
<dbReference type="EMBL" id="CP007514">
    <property type="protein sequence ID" value="AHY47742.1"/>
    <property type="molecule type" value="Genomic_DNA"/>
</dbReference>
<dbReference type="PANTHER" id="PTHR11985">
    <property type="entry name" value="GLYCEROL-3-PHOSPHATE DEHYDROGENASE"/>
    <property type="match status" value="1"/>
</dbReference>
<evidence type="ECO:0000256" key="1">
    <source>
        <dbReference type="ARBA" id="ARBA00001974"/>
    </source>
</evidence>
<keyword evidence="4" id="KW-0274">FAD</keyword>
<feature type="domain" description="Alpha-glycerophosphate oxidase C-terminal" evidence="8">
    <location>
        <begin position="400"/>
        <end position="522"/>
    </location>
</feature>
<dbReference type="PROSITE" id="PS00978">
    <property type="entry name" value="FAD_G3PDH_2"/>
    <property type="match status" value="1"/>
</dbReference>